<organism evidence="9">
    <name type="scientific">freshwater metagenome</name>
    <dbReference type="NCBI Taxonomy" id="449393"/>
    <lineage>
        <taxon>unclassified sequences</taxon>
        <taxon>metagenomes</taxon>
        <taxon>ecological metagenomes</taxon>
    </lineage>
</organism>
<dbReference type="SUPFAM" id="SSF53686">
    <property type="entry name" value="Tryptophan synthase beta subunit-like PLP-dependent enzymes"/>
    <property type="match status" value="1"/>
</dbReference>
<dbReference type="GO" id="GO:0006535">
    <property type="term" value="P:cysteine biosynthetic process from serine"/>
    <property type="evidence" value="ECO:0007669"/>
    <property type="project" value="InterPro"/>
</dbReference>
<accession>A0A6J7K3F4</accession>
<dbReference type="InterPro" id="IPR050214">
    <property type="entry name" value="Cys_Synth/Cystath_Beta-Synth"/>
</dbReference>
<evidence type="ECO:0000256" key="3">
    <source>
        <dbReference type="ARBA" id="ARBA00008519"/>
    </source>
</evidence>
<comment type="subunit">
    <text evidence="4">Homodimer.</text>
</comment>
<feature type="domain" description="Tryptophan synthase beta chain-like PALP" evidence="8">
    <location>
        <begin position="10"/>
        <end position="300"/>
    </location>
</feature>
<dbReference type="Gene3D" id="3.40.50.1100">
    <property type="match status" value="2"/>
</dbReference>
<proteinExistence type="inferred from homology"/>
<dbReference type="AlphaFoldDB" id="A0A6J7K3F4"/>
<dbReference type="InterPro" id="IPR001926">
    <property type="entry name" value="TrpB-like_PALP"/>
</dbReference>
<dbReference type="CDD" id="cd01561">
    <property type="entry name" value="CBS_like"/>
    <property type="match status" value="1"/>
</dbReference>
<reference evidence="9" key="1">
    <citation type="submission" date="2020-05" db="EMBL/GenBank/DDBJ databases">
        <authorList>
            <person name="Chiriac C."/>
            <person name="Salcher M."/>
            <person name="Ghai R."/>
            <person name="Kavagutti S V."/>
        </authorList>
    </citation>
    <scope>NUCLEOTIDE SEQUENCE</scope>
</reference>
<dbReference type="PANTHER" id="PTHR10314">
    <property type="entry name" value="CYSTATHIONINE BETA-SYNTHASE"/>
    <property type="match status" value="1"/>
</dbReference>
<name>A0A6J7K3F4_9ZZZZ</name>
<dbReference type="InterPro" id="IPR023927">
    <property type="entry name" value="SbnA"/>
</dbReference>
<evidence type="ECO:0000256" key="1">
    <source>
        <dbReference type="ARBA" id="ARBA00001933"/>
    </source>
</evidence>
<dbReference type="EC" id="2.5.1.140" evidence="5"/>
<evidence type="ECO:0000256" key="4">
    <source>
        <dbReference type="ARBA" id="ARBA00011738"/>
    </source>
</evidence>
<comment type="pathway">
    <text evidence="2">Siderophore biosynthesis.</text>
</comment>
<evidence type="ECO:0000256" key="2">
    <source>
        <dbReference type="ARBA" id="ARBA00004924"/>
    </source>
</evidence>
<dbReference type="InterPro" id="IPR036052">
    <property type="entry name" value="TrpB-like_PALP_sf"/>
</dbReference>
<evidence type="ECO:0000256" key="7">
    <source>
        <dbReference type="ARBA" id="ARBA00022679"/>
    </source>
</evidence>
<evidence type="ECO:0000313" key="9">
    <source>
        <dbReference type="EMBL" id="CAB4950236.1"/>
    </source>
</evidence>
<dbReference type="PROSITE" id="PS00901">
    <property type="entry name" value="CYS_SYNTHASE"/>
    <property type="match status" value="1"/>
</dbReference>
<dbReference type="Pfam" id="PF00291">
    <property type="entry name" value="PALP"/>
    <property type="match status" value="1"/>
</dbReference>
<keyword evidence="7" id="KW-0808">Transferase</keyword>
<dbReference type="InterPro" id="IPR001216">
    <property type="entry name" value="P-phosphate_BS"/>
</dbReference>
<dbReference type="NCBIfam" id="TIGR03945">
    <property type="entry name" value="PLP_SbnA_fam"/>
    <property type="match status" value="1"/>
</dbReference>
<evidence type="ECO:0000256" key="6">
    <source>
        <dbReference type="ARBA" id="ARBA00016985"/>
    </source>
</evidence>
<sequence>MAGPPVDGVLGAIGRTPLVALRAYPERGDVRLFGKLEASNPGGSAKDRPAARMIQDAWDRGLLAPGATVVESSSGNMGVGLAQACRSRGLAFVCVVDARTNRANVLAMRALGADVRVVTRPDPVTGDLLAARLALVAEIVATTPGAFRTDQYRNPSNALAHRDGTMREIVEALDGRIDRLLVATSTTGTLRGCVDALHAHGLHDTQVVAVDAQGSALFGGTRGPRLLPGFGAGVATALSESAEYDRLVRVSDLDCVIGCRRLALREGVLAGASSGGVLTAFDRLADDLPPGARCAAILPDGGSRYLETVYDDDWVQRELDCDPARLADLVAGGPALPVA</sequence>
<dbReference type="GO" id="GO:0016740">
    <property type="term" value="F:transferase activity"/>
    <property type="evidence" value="ECO:0007669"/>
    <property type="project" value="UniProtKB-KW"/>
</dbReference>
<protein>
    <recommendedName>
        <fullName evidence="6">N-(2-amino-2-carboxyethyl)-L-glutamate synthase</fullName>
        <ecNumber evidence="5">2.5.1.140</ecNumber>
    </recommendedName>
</protein>
<evidence type="ECO:0000259" key="8">
    <source>
        <dbReference type="Pfam" id="PF00291"/>
    </source>
</evidence>
<gene>
    <name evidence="9" type="ORF">UFOPK3564_03449</name>
</gene>
<evidence type="ECO:0000256" key="5">
    <source>
        <dbReference type="ARBA" id="ARBA00012331"/>
    </source>
</evidence>
<comment type="cofactor">
    <cofactor evidence="1">
        <name>pyridoxal 5'-phosphate</name>
        <dbReference type="ChEBI" id="CHEBI:597326"/>
    </cofactor>
</comment>
<dbReference type="EMBL" id="CAFBMK010000334">
    <property type="protein sequence ID" value="CAB4950236.1"/>
    <property type="molecule type" value="Genomic_DNA"/>
</dbReference>
<comment type="similarity">
    <text evidence="3">Belongs to the cysteine synthase/cystathionine beta-synthase family. SbnA subfamily.</text>
</comment>